<organism evidence="3">
    <name type="scientific">marine sediment metagenome</name>
    <dbReference type="NCBI Taxonomy" id="412755"/>
    <lineage>
        <taxon>unclassified sequences</taxon>
        <taxon>metagenomes</taxon>
        <taxon>ecological metagenomes</taxon>
    </lineage>
</organism>
<evidence type="ECO:0000259" key="2">
    <source>
        <dbReference type="Pfam" id="PF00582"/>
    </source>
</evidence>
<protein>
    <recommendedName>
        <fullName evidence="2">UspA domain-containing protein</fullName>
    </recommendedName>
</protein>
<dbReference type="AlphaFoldDB" id="X0WCV1"/>
<feature type="domain" description="UspA" evidence="2">
    <location>
        <begin position="5"/>
        <end position="136"/>
    </location>
</feature>
<accession>X0WCV1</accession>
<dbReference type="PRINTS" id="PR01438">
    <property type="entry name" value="UNVRSLSTRESS"/>
</dbReference>
<proteinExistence type="inferred from homology"/>
<dbReference type="PANTHER" id="PTHR46268:SF6">
    <property type="entry name" value="UNIVERSAL STRESS PROTEIN UP12"/>
    <property type="match status" value="1"/>
</dbReference>
<dbReference type="PANTHER" id="PTHR46268">
    <property type="entry name" value="STRESS RESPONSE PROTEIN NHAX"/>
    <property type="match status" value="1"/>
</dbReference>
<dbReference type="EMBL" id="BARS01047635">
    <property type="protein sequence ID" value="GAG28804.1"/>
    <property type="molecule type" value="Genomic_DNA"/>
</dbReference>
<evidence type="ECO:0000256" key="1">
    <source>
        <dbReference type="ARBA" id="ARBA00008791"/>
    </source>
</evidence>
<dbReference type="InterPro" id="IPR006016">
    <property type="entry name" value="UspA"/>
</dbReference>
<reference evidence="3" key="1">
    <citation type="journal article" date="2014" name="Front. Microbiol.">
        <title>High frequency of phylogenetically diverse reductive dehalogenase-homologous genes in deep subseafloor sedimentary metagenomes.</title>
        <authorList>
            <person name="Kawai M."/>
            <person name="Futagami T."/>
            <person name="Toyoda A."/>
            <person name="Takaki Y."/>
            <person name="Nishi S."/>
            <person name="Hori S."/>
            <person name="Arai W."/>
            <person name="Tsubouchi T."/>
            <person name="Morono Y."/>
            <person name="Uchiyama I."/>
            <person name="Ito T."/>
            <person name="Fujiyama A."/>
            <person name="Inagaki F."/>
            <person name="Takami H."/>
        </authorList>
    </citation>
    <scope>NUCLEOTIDE SEQUENCE</scope>
    <source>
        <strain evidence="3">Expedition CK06-06</strain>
    </source>
</reference>
<comment type="caution">
    <text evidence="3">The sequence shown here is derived from an EMBL/GenBank/DDBJ whole genome shotgun (WGS) entry which is preliminary data.</text>
</comment>
<dbReference type="SUPFAM" id="SSF52402">
    <property type="entry name" value="Adenine nucleotide alpha hydrolases-like"/>
    <property type="match status" value="1"/>
</dbReference>
<sequence length="140" mass="15580">MKETNRIVIPVDKTEISRMAVEKGVDMAKLLGVDVAIISIDDSRQFIASTALGNKLRKEHEAVLEELKKTAETKQVNAKTEIIVGDAPVDEIVKFINDDDLIVMATHQKKGLERFVLGSVSEEVLKRVNCNVMILKPKKP</sequence>
<dbReference type="CDD" id="cd00293">
    <property type="entry name" value="USP-like"/>
    <property type="match status" value="1"/>
</dbReference>
<dbReference type="Gene3D" id="3.40.50.620">
    <property type="entry name" value="HUPs"/>
    <property type="match status" value="1"/>
</dbReference>
<evidence type="ECO:0000313" key="3">
    <source>
        <dbReference type="EMBL" id="GAG28804.1"/>
    </source>
</evidence>
<name>X0WCV1_9ZZZZ</name>
<dbReference type="InterPro" id="IPR006015">
    <property type="entry name" value="Universal_stress_UspA"/>
</dbReference>
<dbReference type="InterPro" id="IPR014729">
    <property type="entry name" value="Rossmann-like_a/b/a_fold"/>
</dbReference>
<gene>
    <name evidence="3" type="ORF">S01H1_71535</name>
</gene>
<comment type="similarity">
    <text evidence="1">Belongs to the universal stress protein A family.</text>
</comment>
<dbReference type="Pfam" id="PF00582">
    <property type="entry name" value="Usp"/>
    <property type="match status" value="1"/>
</dbReference>